<feature type="domain" description="PIN" evidence="2">
    <location>
        <begin position="6"/>
        <end position="145"/>
    </location>
</feature>
<evidence type="ECO:0000313" key="3">
    <source>
        <dbReference type="EMBL" id="SIT34461.1"/>
    </source>
</evidence>
<dbReference type="Pfam" id="PF13638">
    <property type="entry name" value="PIN_4"/>
    <property type="match status" value="1"/>
</dbReference>
<evidence type="ECO:0000259" key="2">
    <source>
        <dbReference type="Pfam" id="PF13638"/>
    </source>
</evidence>
<gene>
    <name evidence="3" type="ORF">SAMN05421788_11670</name>
</gene>
<protein>
    <submittedName>
        <fullName evidence="3">PIN domain-containing protein</fullName>
    </submittedName>
</protein>
<dbReference type="InterPro" id="IPR002716">
    <property type="entry name" value="PIN_dom"/>
</dbReference>
<dbReference type="SUPFAM" id="SSF88723">
    <property type="entry name" value="PIN domain-like"/>
    <property type="match status" value="1"/>
</dbReference>
<dbReference type="RefSeq" id="WP_076382736.1">
    <property type="nucleotide sequence ID" value="NZ_AP017422.1"/>
</dbReference>
<dbReference type="KEGG" id="fln:FLA_2743"/>
<evidence type="ECO:0000313" key="4">
    <source>
        <dbReference type="Proteomes" id="UP000186917"/>
    </source>
</evidence>
<sequence length="426" mass="49153">MTYLFLDTNVFLHFIDFEHIPWDQVVPGNKQYTIVVAPMVMNELDGHKYNDKNKKVAQKAKKACSKLDAIGDENKTSRYPVKILLKTPQQATFDIHELDRREQDQVIIATMLEFQEELTNGDNIHFISNDSGPRQRARQKNLSAPKLSEDYLATPEPDETEKELTALKKEVAALKNRMPVMKLSFADGQLFCEHKLDDFHVSKENYVTKVLSDVMEKHSYALISEYKPNVYPFVSKLFHDIRNKQAEHYNENLDSFFEDYKSYLENDHDYLTFIQSIIPLEFMLINEGNSPADSMEVTFSFQGNFEIIEDKHFPKRRKKPTPPEFSANPYGIRIASVGTQVTSSMLGAYVPGPDFDKPDIRKTETGYDVSFTLPHLRHKQQKGLRTIYVRFESMDKMEGFSINYKLHVDNIPNVISGTLNVNVVSN</sequence>
<name>A0A173MGJ7_9BACT</name>
<proteinExistence type="predicted"/>
<dbReference type="EMBL" id="FTOR01000016">
    <property type="protein sequence ID" value="SIT34461.1"/>
    <property type="molecule type" value="Genomic_DNA"/>
</dbReference>
<organism evidence="3 4">
    <name type="scientific">Filimonas lacunae</name>
    <dbReference type="NCBI Taxonomy" id="477680"/>
    <lineage>
        <taxon>Bacteria</taxon>
        <taxon>Pseudomonadati</taxon>
        <taxon>Bacteroidota</taxon>
        <taxon>Chitinophagia</taxon>
        <taxon>Chitinophagales</taxon>
        <taxon>Chitinophagaceae</taxon>
        <taxon>Filimonas</taxon>
    </lineage>
</organism>
<feature type="region of interest" description="Disordered" evidence="1">
    <location>
        <begin position="127"/>
        <end position="158"/>
    </location>
</feature>
<dbReference type="Gene3D" id="3.40.50.1010">
    <property type="entry name" value="5'-nuclease"/>
    <property type="match status" value="1"/>
</dbReference>
<accession>A0A173MGJ7</accession>
<dbReference type="OrthoDB" id="1435640at2"/>
<dbReference type="Proteomes" id="UP000186917">
    <property type="component" value="Unassembled WGS sequence"/>
</dbReference>
<keyword evidence="4" id="KW-1185">Reference proteome</keyword>
<reference evidence="4" key="1">
    <citation type="submission" date="2017-01" db="EMBL/GenBank/DDBJ databases">
        <authorList>
            <person name="Varghese N."/>
            <person name="Submissions S."/>
        </authorList>
    </citation>
    <scope>NUCLEOTIDE SEQUENCE [LARGE SCALE GENOMIC DNA]</scope>
    <source>
        <strain evidence="4">DSM 21054</strain>
    </source>
</reference>
<dbReference type="AlphaFoldDB" id="A0A173MGJ7"/>
<evidence type="ECO:0000256" key="1">
    <source>
        <dbReference type="SAM" id="MobiDB-lite"/>
    </source>
</evidence>
<dbReference type="InterPro" id="IPR029060">
    <property type="entry name" value="PIN-like_dom_sf"/>
</dbReference>